<evidence type="ECO:0000313" key="2">
    <source>
        <dbReference type="EMBL" id="KEQ69966.1"/>
    </source>
</evidence>
<feature type="region of interest" description="Disordered" evidence="1">
    <location>
        <begin position="97"/>
        <end position="124"/>
    </location>
</feature>
<feature type="compositionally biased region" description="Low complexity" evidence="1">
    <location>
        <begin position="114"/>
        <end position="124"/>
    </location>
</feature>
<gene>
    <name evidence="2" type="ORF">M436DRAFT_55024</name>
</gene>
<evidence type="ECO:0000256" key="1">
    <source>
        <dbReference type="SAM" id="MobiDB-lite"/>
    </source>
</evidence>
<dbReference type="RefSeq" id="XP_013424113.1">
    <property type="nucleotide sequence ID" value="XM_013568659.1"/>
</dbReference>
<feature type="region of interest" description="Disordered" evidence="1">
    <location>
        <begin position="24"/>
        <end position="54"/>
    </location>
</feature>
<dbReference type="EMBL" id="KL584719">
    <property type="protein sequence ID" value="KEQ69966.1"/>
    <property type="molecule type" value="Genomic_DNA"/>
</dbReference>
<dbReference type="OrthoDB" id="5022096at2759"/>
<name>A0A074X5V0_9PEZI</name>
<keyword evidence="3" id="KW-1185">Reference proteome</keyword>
<dbReference type="HOGENOM" id="CLU_808883_0_0_1"/>
<reference evidence="2 3" key="1">
    <citation type="journal article" date="2014" name="BMC Genomics">
        <title>Genome sequencing of four Aureobasidium pullulans varieties: biotechnological potential, stress tolerance, and description of new species.</title>
        <authorList>
            <person name="Gostin Ar C."/>
            <person name="Ohm R.A."/>
            <person name="Kogej T."/>
            <person name="Sonjak S."/>
            <person name="Turk M."/>
            <person name="Zajc J."/>
            <person name="Zalar P."/>
            <person name="Grube M."/>
            <person name="Sun H."/>
            <person name="Han J."/>
            <person name="Sharma A."/>
            <person name="Chiniquy J."/>
            <person name="Ngan C.Y."/>
            <person name="Lipzen A."/>
            <person name="Barry K."/>
            <person name="Grigoriev I.V."/>
            <person name="Gunde-Cimerman N."/>
        </authorList>
    </citation>
    <scope>NUCLEOTIDE SEQUENCE [LARGE SCALE GENOMIC DNA]</scope>
    <source>
        <strain evidence="2 3">CBS 147.97</strain>
    </source>
</reference>
<dbReference type="GeneID" id="25412048"/>
<proteinExistence type="predicted"/>
<dbReference type="Proteomes" id="UP000027730">
    <property type="component" value="Unassembled WGS sequence"/>
</dbReference>
<sequence>MPDMPVVVEQPKIFRVEMESNDVPTPLSSYPGFTSPRKSKRKHRPAPLDTEALSRRTSLELPCLGGVLTSPSPTYLPSAVDLSFLDLVKGRDPETLSRNPSVIQLPNSRFSNSTSGTDSPATMTTTSTLRSSLSVPNICGLLTSPSPTFLNYATGNDFDFFSLIRCRDPETLAAASKVPSSRRGTVISIPDSIPEDHGVSFPTSRRATLAHARYHSVEISEASTASVQTVQRINAGEVRRRPSMAPSAASTTSAFLCPPVHGEDSQGTSMYFHVMTSGQFRSTAETAAKALEVEDAPLSPMSSGPAPKLVLREQHEYFGFSPVFDGGFGDLTAKERIDSSQAATLKKDE</sequence>
<organism evidence="2 3">
    <name type="scientific">Aureobasidium namibiae CBS 147.97</name>
    <dbReference type="NCBI Taxonomy" id="1043004"/>
    <lineage>
        <taxon>Eukaryota</taxon>
        <taxon>Fungi</taxon>
        <taxon>Dikarya</taxon>
        <taxon>Ascomycota</taxon>
        <taxon>Pezizomycotina</taxon>
        <taxon>Dothideomycetes</taxon>
        <taxon>Dothideomycetidae</taxon>
        <taxon>Dothideales</taxon>
        <taxon>Saccotheciaceae</taxon>
        <taxon>Aureobasidium</taxon>
    </lineage>
</organism>
<evidence type="ECO:0000313" key="3">
    <source>
        <dbReference type="Proteomes" id="UP000027730"/>
    </source>
</evidence>
<feature type="compositionally biased region" description="Polar residues" evidence="1">
    <location>
        <begin position="97"/>
        <end position="113"/>
    </location>
</feature>
<accession>A0A074X5V0</accession>
<dbReference type="AlphaFoldDB" id="A0A074X5V0"/>
<protein>
    <submittedName>
        <fullName evidence="2">Uncharacterized protein</fullName>
    </submittedName>
</protein>